<dbReference type="PANTHER" id="PTHR34773">
    <property type="entry name" value="FLAGELLAR SECRETION CHAPERONE FLIS"/>
    <property type="match status" value="1"/>
</dbReference>
<dbReference type="GO" id="GO:0071973">
    <property type="term" value="P:bacterial-type flagellum-dependent cell motility"/>
    <property type="evidence" value="ECO:0007669"/>
    <property type="project" value="TreeGrafter"/>
</dbReference>
<proteinExistence type="inferred from homology"/>
<dbReference type="NCBIfam" id="TIGR00208">
    <property type="entry name" value="fliS"/>
    <property type="match status" value="1"/>
</dbReference>
<gene>
    <name evidence="7" type="primary">fliS</name>
    <name evidence="7" type="ordered locus">S70_18420</name>
</gene>
<keyword evidence="7" id="KW-0282">Flagellum</keyword>
<evidence type="ECO:0000256" key="2">
    <source>
        <dbReference type="ARBA" id="ARBA00008787"/>
    </source>
</evidence>
<evidence type="ECO:0000256" key="1">
    <source>
        <dbReference type="ARBA" id="ARBA00004514"/>
    </source>
</evidence>
<keyword evidence="5" id="KW-0143">Chaperone</keyword>
<dbReference type="OrthoDB" id="9792010at2"/>
<accession>A0A140SSW6</accession>
<dbReference type="SUPFAM" id="SSF101116">
    <property type="entry name" value="Flagellar export chaperone FliS"/>
    <property type="match status" value="1"/>
</dbReference>
<organism evidence="7 8">
    <name type="scientific">Providencia stuartii (strain MRSN 2154)</name>
    <dbReference type="NCBI Taxonomy" id="1157951"/>
    <lineage>
        <taxon>Bacteria</taxon>
        <taxon>Pseudomonadati</taxon>
        <taxon>Pseudomonadota</taxon>
        <taxon>Gammaproteobacteria</taxon>
        <taxon>Enterobacterales</taxon>
        <taxon>Morganellaceae</taxon>
        <taxon>Providencia</taxon>
    </lineage>
</organism>
<dbReference type="PANTHER" id="PTHR34773:SF1">
    <property type="entry name" value="FLAGELLAR SECRETION CHAPERONE FLIS"/>
    <property type="match status" value="1"/>
</dbReference>
<evidence type="ECO:0000256" key="4">
    <source>
        <dbReference type="ARBA" id="ARBA00022795"/>
    </source>
</evidence>
<reference evidence="7 8" key="1">
    <citation type="journal article" date="2012" name="J. Bacteriol.">
        <title>Complete Genome Sequence of Providencia stuartii Clinical Isolate MRSN 2154.</title>
        <authorList>
            <person name="Clifford R.J."/>
            <person name="Hang J."/>
            <person name="Riley M.C."/>
            <person name="Onmus-Leone F."/>
            <person name="Kuschner R.A."/>
            <person name="Lesho E.P."/>
            <person name="Waterman P.E."/>
        </authorList>
    </citation>
    <scope>NUCLEOTIDE SEQUENCE [LARGE SCALE GENOMIC DNA]</scope>
    <source>
        <strain evidence="7 8">MRSN 2154</strain>
    </source>
</reference>
<keyword evidence="7" id="KW-0969">Cilium</keyword>
<dbReference type="GeneID" id="93519789"/>
<comment type="subcellular location">
    <subcellularLocation>
        <location evidence="1 6">Cytoplasm</location>
        <location evidence="1 6">Cytosol</location>
    </subcellularLocation>
</comment>
<dbReference type="PIRSF" id="PIRSF039090">
    <property type="entry name" value="Flis"/>
    <property type="match status" value="1"/>
</dbReference>
<sequence>MYQQKAKQAYQQVDLESEIANATPYQLISILYRGALSALKRAEIFMQQNNIAAKGKELSKAIDIIDTGLKQALNHEAGGEIADNLASLYDYMIMRLLNANLENNVAYIQEVYQLLSDIASAWQQIGANVDER</sequence>
<dbReference type="HOGENOM" id="CLU_080373_1_0_6"/>
<evidence type="ECO:0000313" key="7">
    <source>
        <dbReference type="EMBL" id="AFH95486.1"/>
    </source>
</evidence>
<evidence type="ECO:0000256" key="6">
    <source>
        <dbReference type="PIRNR" id="PIRNR039090"/>
    </source>
</evidence>
<dbReference type="EMBL" id="CP003488">
    <property type="protein sequence ID" value="AFH95486.1"/>
    <property type="molecule type" value="Genomic_DNA"/>
</dbReference>
<evidence type="ECO:0000256" key="5">
    <source>
        <dbReference type="ARBA" id="ARBA00023186"/>
    </source>
</evidence>
<dbReference type="AlphaFoldDB" id="A0A140SSW6"/>
<reference evidence="8" key="2">
    <citation type="submission" date="2012-04" db="EMBL/GenBank/DDBJ databases">
        <title>Complete genome sequence of Providencia stuartii clinical isolate MRSN 2154.</title>
        <authorList>
            <person name="Clifford R.J."/>
            <person name="Hang J."/>
            <person name="Riley M.C."/>
            <person name="Onmus-Leone F."/>
            <person name="Kuschner R.A."/>
            <person name="Lesho E.P."/>
            <person name="Waterman P.E."/>
        </authorList>
    </citation>
    <scope>NUCLEOTIDE SEQUENCE [LARGE SCALE GENOMIC DNA]</scope>
    <source>
        <strain evidence="8">MRSN 2154</strain>
    </source>
</reference>
<dbReference type="GO" id="GO:0005829">
    <property type="term" value="C:cytosol"/>
    <property type="evidence" value="ECO:0007669"/>
    <property type="project" value="UniProtKB-SubCell"/>
</dbReference>
<dbReference type="Pfam" id="PF02561">
    <property type="entry name" value="FliS"/>
    <property type="match status" value="1"/>
</dbReference>
<name>A0A140SSW6_PROSM</name>
<dbReference type="Proteomes" id="UP000005012">
    <property type="component" value="Chromosome"/>
</dbReference>
<dbReference type="KEGG" id="psi:S70_18420"/>
<dbReference type="PATRIC" id="fig|1157951.4.peg.3695"/>
<dbReference type="RefSeq" id="WP_004918702.1">
    <property type="nucleotide sequence ID" value="NC_017731.1"/>
</dbReference>
<keyword evidence="7" id="KW-0966">Cell projection</keyword>
<comment type="similarity">
    <text evidence="2 6">Belongs to the FliS family.</text>
</comment>
<dbReference type="CDD" id="cd16098">
    <property type="entry name" value="FliS"/>
    <property type="match status" value="1"/>
</dbReference>
<evidence type="ECO:0000313" key="8">
    <source>
        <dbReference type="Proteomes" id="UP000005012"/>
    </source>
</evidence>
<keyword evidence="3 6" id="KW-0963">Cytoplasm</keyword>
<dbReference type="GO" id="GO:0044780">
    <property type="term" value="P:bacterial-type flagellum assembly"/>
    <property type="evidence" value="ECO:0007669"/>
    <property type="project" value="InterPro"/>
</dbReference>
<protein>
    <recommendedName>
        <fullName evidence="6">Flagellar secretion chaperone FliS</fullName>
    </recommendedName>
</protein>
<dbReference type="Gene3D" id="1.20.120.340">
    <property type="entry name" value="Flagellar protein FliS"/>
    <property type="match status" value="1"/>
</dbReference>
<dbReference type="InterPro" id="IPR036584">
    <property type="entry name" value="FliS_sf"/>
</dbReference>
<keyword evidence="4 6" id="KW-1005">Bacterial flagellum biogenesis</keyword>
<evidence type="ECO:0000256" key="3">
    <source>
        <dbReference type="ARBA" id="ARBA00022490"/>
    </source>
</evidence>
<dbReference type="InterPro" id="IPR003713">
    <property type="entry name" value="FliS"/>
</dbReference>